<gene>
    <name evidence="5" type="ORF">D9758_005207</name>
</gene>
<evidence type="ECO:0000313" key="5">
    <source>
        <dbReference type="EMBL" id="KAF5372593.1"/>
    </source>
</evidence>
<evidence type="ECO:0000313" key="6">
    <source>
        <dbReference type="Proteomes" id="UP000559256"/>
    </source>
</evidence>
<sequence>MKLSSAFLFRPLLISVLVGSIATQAQYASGQWSLVQDGLSGVSALELAVVSETTVMIFDKVESNPLQTNGHVAWAAELNLVTRTVRPLNPASNTWCGTGSFLSNGTMVSSAGTAVLIVPVGENGLASIRLFDPCEDGKCDVIEDQRARLEDGSVLLFGGSWDAGVINNPTIHNPTYEFFPPKNIHGHNGTPIYSPFLQNTLNDNYFPFVITLPDGNLFIAANTQAMIFDWKTNKEVRSLPGIPNGVRISAPLSAGATLLPLTPENNYTPEVLICGGSTISDDLAVWKPGILSSQTPTSDQCVRMLLNDEGIAAGWQVEHMPEPRTMGELILLPDGRVTIVNGAHTGFGTSGGIVRDPIGLSDSDHPAFTPVLYDPIAPLGKRFTQEGLPTSDIARLYHSTSSLTPNGTILLAGSNPNLDVETHLYPTEYRLEWLSPPYMEKPRPTYTGLPKTFDYNAKITLDVDLPAGAENVSVVIMDFGFATHGVHMDQRLVGLVSELSDDKTKLTVTGPPSATIYSPGPAYVFVLADGVPSFGSKTLIGTGAQPPLDEDALANVLSSLPLYWDKWTAAHPGEPVPVPSATSA</sequence>
<dbReference type="InterPro" id="IPR009880">
    <property type="entry name" value="Glyoxal_oxidase_N"/>
</dbReference>
<feature type="chain" id="PRO_5034053656" description="Copper radical oxidase" evidence="2">
    <location>
        <begin position="28"/>
        <end position="584"/>
    </location>
</feature>
<protein>
    <recommendedName>
        <fullName evidence="7">Copper radical oxidase</fullName>
    </recommendedName>
</protein>
<dbReference type="Proteomes" id="UP000559256">
    <property type="component" value="Unassembled WGS sequence"/>
</dbReference>
<proteinExistence type="predicted"/>
<dbReference type="PANTHER" id="PTHR32208:SF96">
    <property type="entry name" value="GLYOXAL OXIDASE"/>
    <property type="match status" value="1"/>
</dbReference>
<name>A0A8H5LWX9_9AGAR</name>
<feature type="domain" description="Glyoxal oxidase N-terminal" evidence="3">
    <location>
        <begin position="71"/>
        <end position="438"/>
    </location>
</feature>
<organism evidence="5 6">
    <name type="scientific">Tetrapyrgos nigripes</name>
    <dbReference type="NCBI Taxonomy" id="182062"/>
    <lineage>
        <taxon>Eukaryota</taxon>
        <taxon>Fungi</taxon>
        <taxon>Dikarya</taxon>
        <taxon>Basidiomycota</taxon>
        <taxon>Agaricomycotina</taxon>
        <taxon>Agaricomycetes</taxon>
        <taxon>Agaricomycetidae</taxon>
        <taxon>Agaricales</taxon>
        <taxon>Marasmiineae</taxon>
        <taxon>Marasmiaceae</taxon>
        <taxon>Tetrapyrgos</taxon>
    </lineage>
</organism>
<keyword evidence="1 2" id="KW-0732">Signal</keyword>
<evidence type="ECO:0000256" key="2">
    <source>
        <dbReference type="SAM" id="SignalP"/>
    </source>
</evidence>
<dbReference type="OrthoDB" id="2019572at2759"/>
<dbReference type="CDD" id="cd02851">
    <property type="entry name" value="E_set_GO_C"/>
    <property type="match status" value="1"/>
</dbReference>
<feature type="domain" description="Galactose oxidase-like Early set" evidence="4">
    <location>
        <begin position="443"/>
        <end position="536"/>
    </location>
</feature>
<evidence type="ECO:0000259" key="4">
    <source>
        <dbReference type="Pfam" id="PF09118"/>
    </source>
</evidence>
<feature type="signal peptide" evidence="2">
    <location>
        <begin position="1"/>
        <end position="27"/>
    </location>
</feature>
<keyword evidence="6" id="KW-1185">Reference proteome</keyword>
<dbReference type="AlphaFoldDB" id="A0A8H5LWX9"/>
<dbReference type="InterPro" id="IPR014756">
    <property type="entry name" value="Ig_E-set"/>
</dbReference>
<accession>A0A8H5LWX9</accession>
<dbReference type="InterPro" id="IPR013783">
    <property type="entry name" value="Ig-like_fold"/>
</dbReference>
<dbReference type="SUPFAM" id="SSF81296">
    <property type="entry name" value="E set domains"/>
    <property type="match status" value="1"/>
</dbReference>
<evidence type="ECO:0008006" key="7">
    <source>
        <dbReference type="Google" id="ProtNLM"/>
    </source>
</evidence>
<dbReference type="Gene3D" id="2.130.10.80">
    <property type="entry name" value="Galactose oxidase/kelch, beta-propeller"/>
    <property type="match status" value="1"/>
</dbReference>
<dbReference type="Pfam" id="PF09118">
    <property type="entry name" value="GO-like_E_set"/>
    <property type="match status" value="1"/>
</dbReference>
<dbReference type="PANTHER" id="PTHR32208">
    <property type="entry name" value="SECRETED PROTEIN-RELATED"/>
    <property type="match status" value="1"/>
</dbReference>
<dbReference type="InterPro" id="IPR011043">
    <property type="entry name" value="Gal_Oxase/kelch_b-propeller"/>
</dbReference>
<dbReference type="EMBL" id="JAACJM010000005">
    <property type="protein sequence ID" value="KAF5372593.1"/>
    <property type="molecule type" value="Genomic_DNA"/>
</dbReference>
<dbReference type="InterPro" id="IPR015202">
    <property type="entry name" value="GO-like_E_set"/>
</dbReference>
<dbReference type="Gene3D" id="2.60.40.10">
    <property type="entry name" value="Immunoglobulins"/>
    <property type="match status" value="1"/>
</dbReference>
<evidence type="ECO:0000259" key="3">
    <source>
        <dbReference type="Pfam" id="PF07250"/>
    </source>
</evidence>
<dbReference type="Pfam" id="PF07250">
    <property type="entry name" value="Glyoxal_oxid_N"/>
    <property type="match status" value="1"/>
</dbReference>
<reference evidence="5 6" key="1">
    <citation type="journal article" date="2020" name="ISME J.">
        <title>Uncovering the hidden diversity of litter-decomposition mechanisms in mushroom-forming fungi.</title>
        <authorList>
            <person name="Floudas D."/>
            <person name="Bentzer J."/>
            <person name="Ahren D."/>
            <person name="Johansson T."/>
            <person name="Persson P."/>
            <person name="Tunlid A."/>
        </authorList>
    </citation>
    <scope>NUCLEOTIDE SEQUENCE [LARGE SCALE GENOMIC DNA]</scope>
    <source>
        <strain evidence="5 6">CBS 291.85</strain>
    </source>
</reference>
<evidence type="ECO:0000256" key="1">
    <source>
        <dbReference type="ARBA" id="ARBA00022729"/>
    </source>
</evidence>
<dbReference type="SUPFAM" id="SSF50965">
    <property type="entry name" value="Galactose oxidase, central domain"/>
    <property type="match status" value="1"/>
</dbReference>
<comment type="caution">
    <text evidence="5">The sequence shown here is derived from an EMBL/GenBank/DDBJ whole genome shotgun (WGS) entry which is preliminary data.</text>
</comment>
<dbReference type="InterPro" id="IPR037293">
    <property type="entry name" value="Gal_Oxidase_central_sf"/>
</dbReference>